<evidence type="ECO:0000313" key="3">
    <source>
        <dbReference type="EMBL" id="MBI3127198.1"/>
    </source>
</evidence>
<accession>A0A932MMY5</accession>
<dbReference type="GO" id="GO:0016791">
    <property type="term" value="F:phosphatase activity"/>
    <property type="evidence" value="ECO:0007669"/>
    <property type="project" value="TreeGrafter"/>
</dbReference>
<dbReference type="Pfam" id="PF00300">
    <property type="entry name" value="His_Phos_1"/>
    <property type="match status" value="1"/>
</dbReference>
<dbReference type="EMBL" id="JACPUR010000016">
    <property type="protein sequence ID" value="MBI3127198.1"/>
    <property type="molecule type" value="Genomic_DNA"/>
</dbReference>
<evidence type="ECO:0000256" key="2">
    <source>
        <dbReference type="SAM" id="MobiDB-lite"/>
    </source>
</evidence>
<dbReference type="SUPFAM" id="SSF53254">
    <property type="entry name" value="Phosphoglycerate mutase-like"/>
    <property type="match status" value="1"/>
</dbReference>
<dbReference type="InterPro" id="IPR050275">
    <property type="entry name" value="PGM_Phosphatase"/>
</dbReference>
<dbReference type="Proteomes" id="UP000782312">
    <property type="component" value="Unassembled WGS sequence"/>
</dbReference>
<dbReference type="AlphaFoldDB" id="A0A932MMY5"/>
<dbReference type="InterPro" id="IPR013078">
    <property type="entry name" value="His_Pase_superF_clade-1"/>
</dbReference>
<dbReference type="PANTHER" id="PTHR48100">
    <property type="entry name" value="BROAD-SPECIFICITY PHOSPHATASE YOR283W-RELATED"/>
    <property type="match status" value="1"/>
</dbReference>
<comment type="caution">
    <text evidence="3">The sequence shown here is derived from an EMBL/GenBank/DDBJ whole genome shotgun (WGS) entry which is preliminary data.</text>
</comment>
<feature type="region of interest" description="Disordered" evidence="2">
    <location>
        <begin position="1"/>
        <end position="26"/>
    </location>
</feature>
<proteinExistence type="predicted"/>
<evidence type="ECO:0000313" key="4">
    <source>
        <dbReference type="Proteomes" id="UP000782312"/>
    </source>
</evidence>
<evidence type="ECO:0000256" key="1">
    <source>
        <dbReference type="PIRSR" id="PIRSR613078-2"/>
    </source>
</evidence>
<sequence length="233" mass="25778">MENPVSQLPEPVTADRSDPSVSMPGKASHPIRLLLVRHGAGVGSEQGRFFGRTDVELSPRGEAQMREAGARLAPWLDGGGEIRCFTSPLRRARRSSLLLREELGLEPPGEGEVVEGLSELDLGKWEGETYASLSAKEPERLRAHYADFVRSRPPGGESLQDLALRVRRALRRLREKMAGKNIMVMAHAGVNRVILCDALGVPLENFFRIEQDFAALNIIEYHGERPLVRLVNG</sequence>
<protein>
    <submittedName>
        <fullName evidence="3">Histidine phosphatase family protein</fullName>
    </submittedName>
</protein>
<dbReference type="CDD" id="cd07067">
    <property type="entry name" value="HP_PGM_like"/>
    <property type="match status" value="1"/>
</dbReference>
<gene>
    <name evidence="3" type="ORF">HYZ11_06310</name>
</gene>
<name>A0A932MMY5_UNCTE</name>
<dbReference type="Gene3D" id="3.40.50.1240">
    <property type="entry name" value="Phosphoglycerate mutase-like"/>
    <property type="match status" value="1"/>
</dbReference>
<dbReference type="SMART" id="SM00855">
    <property type="entry name" value="PGAM"/>
    <property type="match status" value="1"/>
</dbReference>
<feature type="binding site" evidence="1">
    <location>
        <position position="91"/>
    </location>
    <ligand>
        <name>substrate</name>
    </ligand>
</feature>
<organism evidence="3 4">
    <name type="scientific">Tectimicrobiota bacterium</name>
    <dbReference type="NCBI Taxonomy" id="2528274"/>
    <lineage>
        <taxon>Bacteria</taxon>
        <taxon>Pseudomonadati</taxon>
        <taxon>Nitrospinota/Tectimicrobiota group</taxon>
        <taxon>Candidatus Tectimicrobiota</taxon>
    </lineage>
</organism>
<dbReference type="InterPro" id="IPR029033">
    <property type="entry name" value="His_PPase_superfam"/>
</dbReference>
<reference evidence="3" key="1">
    <citation type="submission" date="2020-07" db="EMBL/GenBank/DDBJ databases">
        <title>Huge and variable diversity of episymbiotic CPR bacteria and DPANN archaea in groundwater ecosystems.</title>
        <authorList>
            <person name="He C.Y."/>
            <person name="Keren R."/>
            <person name="Whittaker M."/>
            <person name="Farag I.F."/>
            <person name="Doudna J."/>
            <person name="Cate J.H.D."/>
            <person name="Banfield J.F."/>
        </authorList>
    </citation>
    <scope>NUCLEOTIDE SEQUENCE</scope>
    <source>
        <strain evidence="3">NC_groundwater_763_Ag_S-0.2um_68_21</strain>
    </source>
</reference>